<feature type="compositionally biased region" description="Polar residues" evidence="1">
    <location>
        <begin position="1"/>
        <end position="13"/>
    </location>
</feature>
<dbReference type="AlphaFoldDB" id="A0A6A7BM08"/>
<evidence type="ECO:0000313" key="3">
    <source>
        <dbReference type="Proteomes" id="UP000799423"/>
    </source>
</evidence>
<dbReference type="EMBL" id="MU006290">
    <property type="protein sequence ID" value="KAF2855469.1"/>
    <property type="molecule type" value="Genomic_DNA"/>
</dbReference>
<keyword evidence="3" id="KW-1185">Reference proteome</keyword>
<proteinExistence type="predicted"/>
<dbReference type="Proteomes" id="UP000799423">
    <property type="component" value="Unassembled WGS sequence"/>
</dbReference>
<evidence type="ECO:0000313" key="2">
    <source>
        <dbReference type="EMBL" id="KAF2855469.1"/>
    </source>
</evidence>
<evidence type="ECO:0000256" key="1">
    <source>
        <dbReference type="SAM" id="MobiDB-lite"/>
    </source>
</evidence>
<protein>
    <submittedName>
        <fullName evidence="2">Uncharacterized protein</fullName>
    </submittedName>
</protein>
<organism evidence="2 3">
    <name type="scientific">Plenodomus tracheiphilus IPT5</name>
    <dbReference type="NCBI Taxonomy" id="1408161"/>
    <lineage>
        <taxon>Eukaryota</taxon>
        <taxon>Fungi</taxon>
        <taxon>Dikarya</taxon>
        <taxon>Ascomycota</taxon>
        <taxon>Pezizomycotina</taxon>
        <taxon>Dothideomycetes</taxon>
        <taxon>Pleosporomycetidae</taxon>
        <taxon>Pleosporales</taxon>
        <taxon>Pleosporineae</taxon>
        <taxon>Leptosphaeriaceae</taxon>
        <taxon>Plenodomus</taxon>
    </lineage>
</organism>
<sequence>MRLTSPATGQPAPNTHAHQHPRAYQPNFHHAHSRCQHCGTSFLPLSGRGRFQCHRRLYLPYAARVLATVVAGQSRREASHCSYIFSTCTSDCPVRPTAFPLGRIE</sequence>
<feature type="region of interest" description="Disordered" evidence="1">
    <location>
        <begin position="1"/>
        <end position="22"/>
    </location>
</feature>
<accession>A0A6A7BM08</accession>
<name>A0A6A7BM08_9PLEO</name>
<gene>
    <name evidence="2" type="ORF">T440DRAFT_155703</name>
</gene>
<reference evidence="2" key="1">
    <citation type="submission" date="2020-01" db="EMBL/GenBank/DDBJ databases">
        <authorList>
            <consortium name="DOE Joint Genome Institute"/>
            <person name="Haridas S."/>
            <person name="Albert R."/>
            <person name="Binder M."/>
            <person name="Bloem J."/>
            <person name="Labutti K."/>
            <person name="Salamov A."/>
            <person name="Andreopoulos B."/>
            <person name="Baker S.E."/>
            <person name="Barry K."/>
            <person name="Bills G."/>
            <person name="Bluhm B.H."/>
            <person name="Cannon C."/>
            <person name="Castanera R."/>
            <person name="Culley D.E."/>
            <person name="Daum C."/>
            <person name="Ezra D."/>
            <person name="Gonzalez J.B."/>
            <person name="Henrissat B."/>
            <person name="Kuo A."/>
            <person name="Liang C."/>
            <person name="Lipzen A."/>
            <person name="Lutzoni F."/>
            <person name="Magnuson J."/>
            <person name="Mondo S."/>
            <person name="Nolan M."/>
            <person name="Ohm R."/>
            <person name="Pangilinan J."/>
            <person name="Park H.-J."/>
            <person name="Ramirez L."/>
            <person name="Alfaro M."/>
            <person name="Sun H."/>
            <person name="Tritt A."/>
            <person name="Yoshinaga Y."/>
            <person name="Zwiers L.-H."/>
            <person name="Turgeon B.G."/>
            <person name="Goodwin S.B."/>
            <person name="Spatafora J.W."/>
            <person name="Crous P.W."/>
            <person name="Grigoriev I.V."/>
        </authorList>
    </citation>
    <scope>NUCLEOTIDE SEQUENCE</scope>
    <source>
        <strain evidence="2">IPT5</strain>
    </source>
</reference>